<organism evidence="2 3">
    <name type="scientific">Streptomyces siamensis</name>
    <dbReference type="NCBI Taxonomy" id="1274986"/>
    <lineage>
        <taxon>Bacteria</taxon>
        <taxon>Bacillati</taxon>
        <taxon>Actinomycetota</taxon>
        <taxon>Actinomycetes</taxon>
        <taxon>Kitasatosporales</taxon>
        <taxon>Streptomycetaceae</taxon>
        <taxon>Streptomyces</taxon>
    </lineage>
</organism>
<evidence type="ECO:0000313" key="3">
    <source>
        <dbReference type="Proteomes" id="UP001501759"/>
    </source>
</evidence>
<evidence type="ECO:0000313" key="2">
    <source>
        <dbReference type="EMBL" id="GAA4994221.1"/>
    </source>
</evidence>
<evidence type="ECO:0000256" key="1">
    <source>
        <dbReference type="SAM" id="MobiDB-lite"/>
    </source>
</evidence>
<accession>A0ABP9ID56</accession>
<gene>
    <name evidence="2" type="ORF">GCM10023335_02610</name>
</gene>
<feature type="compositionally biased region" description="Basic and acidic residues" evidence="1">
    <location>
        <begin position="1"/>
        <end position="13"/>
    </location>
</feature>
<protein>
    <submittedName>
        <fullName evidence="2">Uncharacterized protein</fullName>
    </submittedName>
</protein>
<keyword evidence="3" id="KW-1185">Reference proteome</keyword>
<dbReference type="Proteomes" id="UP001501759">
    <property type="component" value="Unassembled WGS sequence"/>
</dbReference>
<feature type="compositionally biased region" description="Low complexity" evidence="1">
    <location>
        <begin position="34"/>
        <end position="56"/>
    </location>
</feature>
<comment type="caution">
    <text evidence="2">The sequence shown here is derived from an EMBL/GenBank/DDBJ whole genome shotgun (WGS) entry which is preliminary data.</text>
</comment>
<reference evidence="3" key="1">
    <citation type="journal article" date="2019" name="Int. J. Syst. Evol. Microbiol.">
        <title>The Global Catalogue of Microorganisms (GCM) 10K type strain sequencing project: providing services to taxonomists for standard genome sequencing and annotation.</title>
        <authorList>
            <consortium name="The Broad Institute Genomics Platform"/>
            <consortium name="The Broad Institute Genome Sequencing Center for Infectious Disease"/>
            <person name="Wu L."/>
            <person name="Ma J."/>
        </authorList>
    </citation>
    <scope>NUCLEOTIDE SEQUENCE [LARGE SCALE GENOMIC DNA]</scope>
    <source>
        <strain evidence="3">JCM 18409</strain>
    </source>
</reference>
<feature type="region of interest" description="Disordered" evidence="1">
    <location>
        <begin position="1"/>
        <end position="64"/>
    </location>
</feature>
<name>A0ABP9ID56_9ACTN</name>
<sequence length="64" mass="6708">MPGARRNADRPDHPVQGIELPPRAPDFEPRQTDRVTTLTTGRGGPLRSPRGPAPAGSALVAVTA</sequence>
<proteinExistence type="predicted"/>
<dbReference type="EMBL" id="BAABKB010000001">
    <property type="protein sequence ID" value="GAA4994221.1"/>
    <property type="molecule type" value="Genomic_DNA"/>
</dbReference>